<dbReference type="AlphaFoldDB" id="A0A482VFY4"/>
<proteinExistence type="predicted"/>
<name>A0A482VFY4_ASBVE</name>
<evidence type="ECO:0000313" key="1">
    <source>
        <dbReference type="EMBL" id="RZC27706.1"/>
    </source>
</evidence>
<protein>
    <submittedName>
        <fullName evidence="1">Uncharacterized protein</fullName>
    </submittedName>
</protein>
<keyword evidence="2" id="KW-1185">Reference proteome</keyword>
<evidence type="ECO:0000313" key="2">
    <source>
        <dbReference type="Proteomes" id="UP000292052"/>
    </source>
</evidence>
<comment type="caution">
    <text evidence="1">The sequence shown here is derived from an EMBL/GenBank/DDBJ whole genome shotgun (WGS) entry which is preliminary data.</text>
</comment>
<organism evidence="1 2">
    <name type="scientific">Asbolus verrucosus</name>
    <name type="common">Desert ironclad beetle</name>
    <dbReference type="NCBI Taxonomy" id="1661398"/>
    <lineage>
        <taxon>Eukaryota</taxon>
        <taxon>Metazoa</taxon>
        <taxon>Ecdysozoa</taxon>
        <taxon>Arthropoda</taxon>
        <taxon>Hexapoda</taxon>
        <taxon>Insecta</taxon>
        <taxon>Pterygota</taxon>
        <taxon>Neoptera</taxon>
        <taxon>Endopterygota</taxon>
        <taxon>Coleoptera</taxon>
        <taxon>Polyphaga</taxon>
        <taxon>Cucujiformia</taxon>
        <taxon>Tenebrionidae</taxon>
        <taxon>Pimeliinae</taxon>
        <taxon>Asbolus</taxon>
    </lineage>
</organism>
<dbReference type="Proteomes" id="UP000292052">
    <property type="component" value="Unassembled WGS sequence"/>
</dbReference>
<reference evidence="1 2" key="1">
    <citation type="submission" date="2017-03" db="EMBL/GenBank/DDBJ databases">
        <title>Genome of the blue death feigning beetle - Asbolus verrucosus.</title>
        <authorList>
            <person name="Rider S.D."/>
        </authorList>
    </citation>
    <scope>NUCLEOTIDE SEQUENCE [LARGE SCALE GENOMIC DNA]</scope>
    <source>
        <strain evidence="1">Butters</strain>
        <tissue evidence="1">Head and leg muscle</tissue>
    </source>
</reference>
<sequence>MLNEFTKLNHVSGNFVKNFPMWL</sequence>
<gene>
    <name evidence="1" type="ORF">BDFB_015193</name>
</gene>
<dbReference type="EMBL" id="QDEB01103131">
    <property type="protein sequence ID" value="RZC27706.1"/>
    <property type="molecule type" value="Genomic_DNA"/>
</dbReference>
<accession>A0A482VFY4</accession>